<evidence type="ECO:0000256" key="1">
    <source>
        <dbReference type="ARBA" id="ARBA00022801"/>
    </source>
</evidence>
<dbReference type="EMBL" id="JADOUF010000001">
    <property type="protein sequence ID" value="MBG6138875.1"/>
    <property type="molecule type" value="Genomic_DNA"/>
</dbReference>
<dbReference type="GO" id="GO:0016787">
    <property type="term" value="F:hydrolase activity"/>
    <property type="evidence" value="ECO:0007669"/>
    <property type="project" value="UniProtKB-KW"/>
</dbReference>
<dbReference type="AlphaFoldDB" id="A0A8J7GQW0"/>
<dbReference type="Gene3D" id="2.40.380.10">
    <property type="entry name" value="FomD-like"/>
    <property type="match status" value="1"/>
</dbReference>
<keyword evidence="4" id="KW-1185">Reference proteome</keyword>
<gene>
    <name evidence="3" type="ORF">IW245_005069</name>
</gene>
<dbReference type="Pfam" id="PF04167">
    <property type="entry name" value="DUF402"/>
    <property type="match status" value="1"/>
</dbReference>
<evidence type="ECO:0000259" key="2">
    <source>
        <dbReference type="Pfam" id="PF04167"/>
    </source>
</evidence>
<proteinExistence type="predicted"/>
<name>A0A8J7GQW0_9ACTN</name>
<dbReference type="Proteomes" id="UP000622552">
    <property type="component" value="Unassembled WGS sequence"/>
</dbReference>
<keyword evidence="1" id="KW-0378">Hydrolase</keyword>
<dbReference type="PANTHER" id="PTHR39159">
    <property type="match status" value="1"/>
</dbReference>
<protein>
    <submittedName>
        <fullName evidence="3">Putative RNA-binding protein associated with RNAse of E/G family</fullName>
    </submittedName>
</protein>
<evidence type="ECO:0000313" key="4">
    <source>
        <dbReference type="Proteomes" id="UP000622552"/>
    </source>
</evidence>
<organism evidence="3 4">
    <name type="scientific">Longispora fulva</name>
    <dbReference type="NCBI Taxonomy" id="619741"/>
    <lineage>
        <taxon>Bacteria</taxon>
        <taxon>Bacillati</taxon>
        <taxon>Actinomycetota</taxon>
        <taxon>Actinomycetes</taxon>
        <taxon>Micromonosporales</taxon>
        <taxon>Micromonosporaceae</taxon>
        <taxon>Longispora</taxon>
    </lineage>
</organism>
<dbReference type="InterPro" id="IPR050212">
    <property type="entry name" value="Ntdp-like"/>
</dbReference>
<reference evidence="3" key="1">
    <citation type="submission" date="2020-11" db="EMBL/GenBank/DDBJ databases">
        <title>Sequencing the genomes of 1000 actinobacteria strains.</title>
        <authorList>
            <person name="Klenk H.-P."/>
        </authorList>
    </citation>
    <scope>NUCLEOTIDE SEQUENCE</scope>
    <source>
        <strain evidence="3">DSM 45356</strain>
    </source>
</reference>
<feature type="domain" description="DUF402" evidence="2">
    <location>
        <begin position="58"/>
        <end position="180"/>
    </location>
</feature>
<sequence length="209" mass="23431">MTFETGQDILRRDVHRDGRIAWAQTARVVSDDERGVLTWTAAGSETMVRTTLAGDLIRRMTLAERSAVPTMLSPRPWRDTNVLILTPPGVAHSIWWFFDLAGTFLGWYVNLESPAVRWSGGLDATDFALDVRVEPDRSWAWKDEDEFAERTGHRAYWTAAEAPGIRAEGERLVALAEAGAYPFDGSLVDFRPDPSWKPSVLAPDWDITA</sequence>
<dbReference type="RefSeq" id="WP_197005584.1">
    <property type="nucleotide sequence ID" value="NZ_BONS01000009.1"/>
</dbReference>
<evidence type="ECO:0000313" key="3">
    <source>
        <dbReference type="EMBL" id="MBG6138875.1"/>
    </source>
</evidence>
<dbReference type="PANTHER" id="PTHR39159:SF1">
    <property type="entry name" value="UPF0374 PROTEIN YGAC"/>
    <property type="match status" value="1"/>
</dbReference>
<accession>A0A8J7GQW0</accession>
<comment type="caution">
    <text evidence="3">The sequence shown here is derived from an EMBL/GenBank/DDBJ whole genome shotgun (WGS) entry which is preliminary data.</text>
</comment>
<dbReference type="InterPro" id="IPR007295">
    <property type="entry name" value="DUF402"/>
</dbReference>
<dbReference type="SUPFAM" id="SSF159234">
    <property type="entry name" value="FomD-like"/>
    <property type="match status" value="1"/>
</dbReference>
<dbReference type="InterPro" id="IPR035930">
    <property type="entry name" value="FomD-like_sf"/>
</dbReference>